<reference evidence="1" key="1">
    <citation type="submission" date="2024-12" db="EMBL/GenBank/DDBJ databases">
        <authorList>
            <person name="Wu N."/>
        </authorList>
    </citation>
    <scope>NUCLEOTIDE SEQUENCE</scope>
    <source>
        <strain evidence="1">P15</strain>
    </source>
</reference>
<keyword evidence="1" id="KW-0808">Transferase</keyword>
<keyword evidence="2" id="KW-1185">Reference proteome</keyword>
<dbReference type="EMBL" id="JBJURJ010000011">
    <property type="protein sequence ID" value="MFM9330063.1"/>
    <property type="molecule type" value="Genomic_DNA"/>
</dbReference>
<accession>A0ACC7NZ89</accession>
<keyword evidence="1" id="KW-0489">Methyltransferase</keyword>
<sequence length="229" mass="25601">MPDHEHVYNRQAHLYDQMISRQPSLLPALLRIRPLEGLDMVDTGAGTGRLAAVLAPFAHTLAVFDRSEAMLHLTRQKLVPPLSTEKLRYGTADHRCLPVGDSTADLITAGWTVCYLASSNHADWQIALERTLAEFRRILRPGGTIVILETMGTGTDGPQAPDFLTGYYQQLENTYGFTFSLLPMDYTFESVEEAVELTEFFFGEALSRQVRAKGVPVVREWAGMWTLTV</sequence>
<organism evidence="1 2">
    <name type="scientific">Paenibacillus mesotrionivorans</name>
    <dbReference type="NCBI Taxonomy" id="3160968"/>
    <lineage>
        <taxon>Bacteria</taxon>
        <taxon>Bacillati</taxon>
        <taxon>Bacillota</taxon>
        <taxon>Bacilli</taxon>
        <taxon>Bacillales</taxon>
        <taxon>Paenibacillaceae</taxon>
        <taxon>Paenibacillus</taxon>
    </lineage>
</organism>
<dbReference type="EC" id="2.1.1.-" evidence="1"/>
<evidence type="ECO:0000313" key="1">
    <source>
        <dbReference type="EMBL" id="MFM9330063.1"/>
    </source>
</evidence>
<comment type="caution">
    <text evidence="1">The sequence shown here is derived from an EMBL/GenBank/DDBJ whole genome shotgun (WGS) entry which is preliminary data.</text>
</comment>
<name>A0ACC7NZ89_9BACL</name>
<proteinExistence type="predicted"/>
<gene>
    <name evidence="1" type="ORF">ACI1P1_17330</name>
</gene>
<dbReference type="Proteomes" id="UP001631969">
    <property type="component" value="Unassembled WGS sequence"/>
</dbReference>
<evidence type="ECO:0000313" key="2">
    <source>
        <dbReference type="Proteomes" id="UP001631969"/>
    </source>
</evidence>
<protein>
    <submittedName>
        <fullName evidence="1">Class I SAM-dependent methyltransferase</fullName>
        <ecNumber evidence="1">2.1.1.-</ecNumber>
    </submittedName>
</protein>